<keyword evidence="3 4" id="KW-0486">Methionine biosynthesis</keyword>
<name>A0A4P7XH81_9ALTE</name>
<keyword evidence="2 4" id="KW-0378">Hydrolase</keyword>
<dbReference type="UniPathway" id="UPA00904">
    <property type="reaction ID" value="UER00876"/>
</dbReference>
<dbReference type="InterPro" id="IPR023943">
    <property type="entry name" value="Enolase-ppase_E1"/>
</dbReference>
<dbReference type="SFLD" id="SFLDG01133">
    <property type="entry name" value="C1.5.4:_Enolase-phosphatase_Li"/>
    <property type="match status" value="1"/>
</dbReference>
<dbReference type="Gene3D" id="1.10.720.60">
    <property type="match status" value="1"/>
</dbReference>
<dbReference type="Proteomes" id="UP000298049">
    <property type="component" value="Chromosome"/>
</dbReference>
<dbReference type="AlphaFoldDB" id="A0A4P7XH81"/>
<dbReference type="InterPro" id="IPR006439">
    <property type="entry name" value="HAD-SF_hydro_IA"/>
</dbReference>
<keyword evidence="1 4" id="KW-0028">Amino-acid biosynthesis</keyword>
<comment type="catalytic activity">
    <reaction evidence="4">
        <text>5-methylsulfanyl-2,3-dioxopentyl phosphate + H2O = 1,2-dihydroxy-5-(methylsulfanyl)pent-1-en-3-one + phosphate</text>
        <dbReference type="Rhea" id="RHEA:21700"/>
        <dbReference type="ChEBI" id="CHEBI:15377"/>
        <dbReference type="ChEBI" id="CHEBI:43474"/>
        <dbReference type="ChEBI" id="CHEBI:49252"/>
        <dbReference type="ChEBI" id="CHEBI:58828"/>
        <dbReference type="EC" id="3.1.3.77"/>
    </reaction>
</comment>
<dbReference type="PANTHER" id="PTHR20371">
    <property type="entry name" value="ENOLASE-PHOSPHATASE E1"/>
    <property type="match status" value="1"/>
</dbReference>
<dbReference type="SFLD" id="SFLDF00044">
    <property type="entry name" value="enolase-phosphatase"/>
    <property type="match status" value="1"/>
</dbReference>
<comment type="similarity">
    <text evidence="4">Belongs to the HAD-like hydrolase superfamily. MasA/MtnC family.</text>
</comment>
<dbReference type="CDD" id="cd01629">
    <property type="entry name" value="HAD_EP"/>
    <property type="match status" value="1"/>
</dbReference>
<dbReference type="Pfam" id="PF00702">
    <property type="entry name" value="Hydrolase"/>
    <property type="match status" value="1"/>
</dbReference>
<dbReference type="SUPFAM" id="SSF56784">
    <property type="entry name" value="HAD-like"/>
    <property type="match status" value="1"/>
</dbReference>
<evidence type="ECO:0000256" key="2">
    <source>
        <dbReference type="ARBA" id="ARBA00022801"/>
    </source>
</evidence>
<keyword evidence="6" id="KW-1185">Reference proteome</keyword>
<dbReference type="GO" id="GO:0000287">
    <property type="term" value="F:magnesium ion binding"/>
    <property type="evidence" value="ECO:0007669"/>
    <property type="project" value="UniProtKB-UniRule"/>
</dbReference>
<proteinExistence type="inferred from homology"/>
<dbReference type="EC" id="3.1.3.77" evidence="4"/>
<dbReference type="Gene3D" id="3.40.50.1000">
    <property type="entry name" value="HAD superfamily/HAD-like"/>
    <property type="match status" value="1"/>
</dbReference>
<organism evidence="5 6">
    <name type="scientific">Hydrocarboniclastica marina</name>
    <dbReference type="NCBI Taxonomy" id="2259620"/>
    <lineage>
        <taxon>Bacteria</taxon>
        <taxon>Pseudomonadati</taxon>
        <taxon>Pseudomonadota</taxon>
        <taxon>Gammaproteobacteria</taxon>
        <taxon>Alteromonadales</taxon>
        <taxon>Alteromonadaceae</taxon>
        <taxon>Hydrocarboniclastica</taxon>
    </lineage>
</organism>
<dbReference type="GO" id="GO:0019509">
    <property type="term" value="P:L-methionine salvage from methylthioadenosine"/>
    <property type="evidence" value="ECO:0007669"/>
    <property type="project" value="UniProtKB-UniRule"/>
</dbReference>
<evidence type="ECO:0000256" key="4">
    <source>
        <dbReference type="HAMAP-Rule" id="MF_01681"/>
    </source>
</evidence>
<comment type="pathway">
    <text evidence="4">Amino-acid biosynthesis; L-methionine biosynthesis via salvage pathway; L-methionine from S-methyl-5-thio-alpha-D-ribose 1-phosphate: step 3/6.</text>
</comment>
<reference evidence="5 6" key="1">
    <citation type="submission" date="2018-07" db="EMBL/GenBank/DDBJ databases">
        <title>Marsedoiliclastica nanhaica gen. nov. sp. nov., a novel marine hydrocarbonoclastic bacterium isolated from an in-situ enriched hydrocarbon-degrading consortium in deep-sea sediment.</title>
        <authorList>
            <person name="Dong C."/>
            <person name="Ma T."/>
            <person name="Liu R."/>
            <person name="Shao Z."/>
        </authorList>
    </citation>
    <scope>NUCLEOTIDE SEQUENCE [LARGE SCALE GENOMIC DNA]</scope>
    <source>
        <strain evidence="6">soil36-7</strain>
    </source>
</reference>
<accession>A0A4P7XH81</accession>
<comment type="cofactor">
    <cofactor evidence="4">
        <name>Mg(2+)</name>
        <dbReference type="ChEBI" id="CHEBI:18420"/>
    </cofactor>
    <text evidence="4">Binds 1 Mg(2+) ion per subunit.</text>
</comment>
<keyword evidence="4" id="KW-0479">Metal-binding</keyword>
<dbReference type="NCBIfam" id="TIGR01549">
    <property type="entry name" value="HAD-SF-IA-v1"/>
    <property type="match status" value="1"/>
</dbReference>
<dbReference type="GO" id="GO:0043715">
    <property type="term" value="F:2,3-diketo-5-methylthiopentyl-1-phosphate enolase activity"/>
    <property type="evidence" value="ECO:0007669"/>
    <property type="project" value="UniProtKB-UniRule"/>
</dbReference>
<dbReference type="NCBIfam" id="TIGR01509">
    <property type="entry name" value="HAD-SF-IA-v3"/>
    <property type="match status" value="1"/>
</dbReference>
<dbReference type="RefSeq" id="WP_136549111.1">
    <property type="nucleotide sequence ID" value="NZ_CP031093.1"/>
</dbReference>
<comment type="function">
    <text evidence="4">Bifunctional enzyme that catalyzes the enolization of 2,3-diketo-5-methylthiopentyl-1-phosphate (DK-MTP-1-P) into the intermediate 2-hydroxy-3-keto-5-methylthiopentenyl-1-phosphate (HK-MTPenyl-1-P), which is then dephosphorylated to form the acireductone 1,2-dihydroxy-3-keto-5-methylthiopentene (DHK-MTPene).</text>
</comment>
<dbReference type="NCBIfam" id="TIGR01691">
    <property type="entry name" value="enolase-ppase"/>
    <property type="match status" value="1"/>
</dbReference>
<evidence type="ECO:0000313" key="5">
    <source>
        <dbReference type="EMBL" id="QCF26391.1"/>
    </source>
</evidence>
<dbReference type="KEGG" id="hmi:soil367_10830"/>
<dbReference type="GO" id="GO:0043716">
    <property type="term" value="F:2-hydroxy-3-keto-5-methylthiopentenyl-1-phosphate phosphatase activity"/>
    <property type="evidence" value="ECO:0007669"/>
    <property type="project" value="UniProtKB-UniRule"/>
</dbReference>
<dbReference type="GO" id="GO:0043874">
    <property type="term" value="F:acireductone synthase activity"/>
    <property type="evidence" value="ECO:0007669"/>
    <property type="project" value="UniProtKB-EC"/>
</dbReference>
<dbReference type="SFLD" id="SFLDS00003">
    <property type="entry name" value="Haloacid_Dehalogenase"/>
    <property type="match status" value="1"/>
</dbReference>
<dbReference type="FunFam" id="3.40.50.1000:FF:000079">
    <property type="entry name" value="Enolase-phosphatase E1"/>
    <property type="match status" value="1"/>
</dbReference>
<protein>
    <recommendedName>
        <fullName evidence="4">Enolase-phosphatase E1</fullName>
        <ecNumber evidence="4">3.1.3.77</ecNumber>
    </recommendedName>
    <alternativeName>
        <fullName evidence="4">2,3-diketo-5-methylthio-1-phosphopentane phosphatase</fullName>
    </alternativeName>
</protein>
<comment type="subunit">
    <text evidence="4">Monomer.</text>
</comment>
<dbReference type="InterPro" id="IPR023214">
    <property type="entry name" value="HAD_sf"/>
</dbReference>
<comment type="pathway">
    <text evidence="4">Amino-acid biosynthesis; L-methionine biosynthesis via salvage pathway; L-methionine from S-methyl-5-thio-alpha-D-ribose 1-phosphate: step 4/6.</text>
</comment>
<dbReference type="OrthoDB" id="9797416at2"/>
<evidence type="ECO:0000256" key="3">
    <source>
        <dbReference type="ARBA" id="ARBA00023167"/>
    </source>
</evidence>
<keyword evidence="4" id="KW-0460">Magnesium</keyword>
<dbReference type="InterPro" id="IPR036412">
    <property type="entry name" value="HAD-like_sf"/>
</dbReference>
<dbReference type="PANTHER" id="PTHR20371:SF1">
    <property type="entry name" value="ENOLASE-PHOSPHATASE E1"/>
    <property type="match status" value="1"/>
</dbReference>
<dbReference type="HAMAP" id="MF_01681">
    <property type="entry name" value="Salvage_MtnC"/>
    <property type="match status" value="1"/>
</dbReference>
<gene>
    <name evidence="4 5" type="primary">mtnC</name>
    <name evidence="5" type="ORF">soil367_10830</name>
</gene>
<dbReference type="SFLD" id="SFLDG01129">
    <property type="entry name" value="C1.5:_HAD__Beta-PGM__Phosphata"/>
    <property type="match status" value="1"/>
</dbReference>
<dbReference type="PRINTS" id="PR00413">
    <property type="entry name" value="HADHALOGNASE"/>
</dbReference>
<evidence type="ECO:0000256" key="1">
    <source>
        <dbReference type="ARBA" id="ARBA00022605"/>
    </source>
</evidence>
<evidence type="ECO:0000313" key="6">
    <source>
        <dbReference type="Proteomes" id="UP000298049"/>
    </source>
</evidence>
<sequence length="234" mass="26424">MIRVILTDVEGTTTSISFVHEVLFPYAAEHLDEFIRAHQYEAAVSAALDSVAQESGCKRDDLDSLLASLQGWIREDRKVTPLKLLQGMIWRHGYERGDFQSHVYEDAADYLRRWHDRGLRLFVYSSGSVEAQKLIFTHSIAGDLTPFFSDYFDTRVGGKKEAESYRNILEHLGVEPSHVLFLSDVAAELDAAEDVGLRTCLLARAEDSPGSTMDARDRPVARDFSEVDRLLLQD</sequence>
<dbReference type="EMBL" id="CP031093">
    <property type="protein sequence ID" value="QCF26391.1"/>
    <property type="molecule type" value="Genomic_DNA"/>
</dbReference>